<sequence>MRSGKFKPTLFSGVGLGAAFLMANSSIGPGFLTQTTVFTQQLLYSFGFVILVSLLLDIGAQLNTWRILTISELRAQDLANRLLPGLGYLLSVLVILGGFAFNIGNIAGCGLGVNVLTGLSFQHGAIISCVAALVLFWIREIGKMLDHFTKIVGSIKILLTLFIAFSAHPPLLQAIHRTFIPETISSQAIVTIVGGTVGGYITFSGAHRLLDAGIKGKESMQEVNRSAMSGIIISGLMRFILFLATVGVLVHGAVLEHDNPPAGVFRFAAGEFGYRVFGVVLWSAAISSVIGAAYTSVSFMKTFHPLLAKYERLCISIFILLSTAVFVFIGKPRQLLLFAGAINGFILPLALAIILVAVTRKRLMNGYRHPLWMQAAGWLVVLAMGWMSVDAFISWVR</sequence>
<dbReference type="PANTHER" id="PTHR11706:SF2">
    <property type="entry name" value="TRANSPORTER PROTEIN"/>
    <property type="match status" value="1"/>
</dbReference>
<dbReference type="Pfam" id="PF01566">
    <property type="entry name" value="Nramp"/>
    <property type="match status" value="1"/>
</dbReference>
<dbReference type="RefSeq" id="WP_257575001.1">
    <property type="nucleotide sequence ID" value="NZ_FNNO01000014.1"/>
</dbReference>
<keyword evidence="4 5" id="KW-0472">Membrane</keyword>
<evidence type="ECO:0000256" key="2">
    <source>
        <dbReference type="ARBA" id="ARBA00022692"/>
    </source>
</evidence>
<keyword evidence="2 5" id="KW-0812">Transmembrane</keyword>
<feature type="transmembrane region" description="Helical" evidence="5">
    <location>
        <begin position="121"/>
        <end position="139"/>
    </location>
</feature>
<feature type="transmembrane region" description="Helical" evidence="5">
    <location>
        <begin position="312"/>
        <end position="329"/>
    </location>
</feature>
<evidence type="ECO:0000256" key="4">
    <source>
        <dbReference type="ARBA" id="ARBA00023136"/>
    </source>
</evidence>
<feature type="transmembrane region" description="Helical" evidence="5">
    <location>
        <begin position="335"/>
        <end position="359"/>
    </location>
</feature>
<evidence type="ECO:0000313" key="7">
    <source>
        <dbReference type="Proteomes" id="UP000198711"/>
    </source>
</evidence>
<feature type="transmembrane region" description="Helical" evidence="5">
    <location>
        <begin position="188"/>
        <end position="210"/>
    </location>
</feature>
<evidence type="ECO:0000256" key="1">
    <source>
        <dbReference type="ARBA" id="ARBA00004141"/>
    </source>
</evidence>
<dbReference type="GO" id="GO:0005384">
    <property type="term" value="F:manganese ion transmembrane transporter activity"/>
    <property type="evidence" value="ECO:0007669"/>
    <property type="project" value="TreeGrafter"/>
</dbReference>
<dbReference type="InterPro" id="IPR001046">
    <property type="entry name" value="NRAMP_fam"/>
</dbReference>
<dbReference type="GO" id="GO:0034755">
    <property type="term" value="P:iron ion transmembrane transport"/>
    <property type="evidence" value="ECO:0007669"/>
    <property type="project" value="TreeGrafter"/>
</dbReference>
<dbReference type="GO" id="GO:0005886">
    <property type="term" value="C:plasma membrane"/>
    <property type="evidence" value="ECO:0007669"/>
    <property type="project" value="TreeGrafter"/>
</dbReference>
<accession>A0A8X8IGS2</accession>
<keyword evidence="3 5" id="KW-1133">Transmembrane helix</keyword>
<dbReference type="AlphaFoldDB" id="A0A8X8IGS2"/>
<dbReference type="GO" id="GO:0015086">
    <property type="term" value="F:cadmium ion transmembrane transporter activity"/>
    <property type="evidence" value="ECO:0007669"/>
    <property type="project" value="TreeGrafter"/>
</dbReference>
<gene>
    <name evidence="6" type="ORF">SAMN05444410_11494</name>
</gene>
<proteinExistence type="predicted"/>
<feature type="transmembrane region" description="Helical" evidence="5">
    <location>
        <begin position="231"/>
        <end position="254"/>
    </location>
</feature>
<feature type="transmembrane region" description="Helical" evidence="5">
    <location>
        <begin position="41"/>
        <end position="62"/>
    </location>
</feature>
<keyword evidence="7" id="KW-1185">Reference proteome</keyword>
<feature type="transmembrane region" description="Helical" evidence="5">
    <location>
        <begin position="82"/>
        <end position="101"/>
    </location>
</feature>
<reference evidence="6 7" key="1">
    <citation type="submission" date="2016-10" db="EMBL/GenBank/DDBJ databases">
        <authorList>
            <person name="Varghese N."/>
            <person name="Submissions S."/>
        </authorList>
    </citation>
    <scope>NUCLEOTIDE SEQUENCE [LARGE SCALE GENOMIC DNA]</scope>
    <source>
        <strain evidence="6 7">DSM 25353</strain>
    </source>
</reference>
<protein>
    <submittedName>
        <fullName evidence="6">Mn2+ and Fe2+ transporters of the NRAMP family</fullName>
    </submittedName>
</protein>
<feature type="transmembrane region" description="Helical" evidence="5">
    <location>
        <begin position="151"/>
        <end position="168"/>
    </location>
</feature>
<dbReference type="Proteomes" id="UP000198711">
    <property type="component" value="Unassembled WGS sequence"/>
</dbReference>
<feature type="transmembrane region" description="Helical" evidence="5">
    <location>
        <begin position="274"/>
        <end position="300"/>
    </location>
</feature>
<comment type="caution">
    <text evidence="6">The sequence shown here is derived from an EMBL/GenBank/DDBJ whole genome shotgun (WGS) entry which is preliminary data.</text>
</comment>
<evidence type="ECO:0000313" key="6">
    <source>
        <dbReference type="EMBL" id="SDX38179.1"/>
    </source>
</evidence>
<comment type="subcellular location">
    <subcellularLocation>
        <location evidence="1">Membrane</location>
        <topology evidence="1">Multi-pass membrane protein</topology>
    </subcellularLocation>
</comment>
<organism evidence="6 7">
    <name type="scientific">Hydrobacter penzbergensis</name>
    <dbReference type="NCBI Taxonomy" id="1235997"/>
    <lineage>
        <taxon>Bacteria</taxon>
        <taxon>Pseudomonadati</taxon>
        <taxon>Bacteroidota</taxon>
        <taxon>Chitinophagia</taxon>
        <taxon>Chitinophagales</taxon>
        <taxon>Chitinophagaceae</taxon>
        <taxon>Hydrobacter</taxon>
    </lineage>
</organism>
<name>A0A8X8IGS2_9BACT</name>
<feature type="transmembrane region" description="Helical" evidence="5">
    <location>
        <begin position="371"/>
        <end position="396"/>
    </location>
</feature>
<dbReference type="EMBL" id="FNNO01000014">
    <property type="protein sequence ID" value="SDX38179.1"/>
    <property type="molecule type" value="Genomic_DNA"/>
</dbReference>
<dbReference type="PANTHER" id="PTHR11706">
    <property type="entry name" value="SOLUTE CARRIER PROTEIN FAMILY 11 MEMBER"/>
    <property type="match status" value="1"/>
</dbReference>
<evidence type="ECO:0000256" key="3">
    <source>
        <dbReference type="ARBA" id="ARBA00022989"/>
    </source>
</evidence>
<evidence type="ECO:0000256" key="5">
    <source>
        <dbReference type="SAM" id="Phobius"/>
    </source>
</evidence>